<reference evidence="7" key="3">
    <citation type="submission" date="2025-09" db="UniProtKB">
        <authorList>
            <consortium name="Ensembl"/>
        </authorList>
    </citation>
    <scope>IDENTIFICATION</scope>
</reference>
<evidence type="ECO:0000256" key="6">
    <source>
        <dbReference type="SAM" id="Phobius"/>
    </source>
</evidence>
<proteinExistence type="inferred from homology"/>
<dbReference type="Gene3D" id="1.10.1450.10">
    <property type="entry name" value="Tetraspanin"/>
    <property type="match status" value="1"/>
</dbReference>
<evidence type="ECO:0000256" key="2">
    <source>
        <dbReference type="ARBA" id="ARBA00006840"/>
    </source>
</evidence>
<keyword evidence="5 6" id="KW-0472">Membrane</keyword>
<dbReference type="OrthoDB" id="5870230at2759"/>
<dbReference type="PROSITE" id="PS00421">
    <property type="entry name" value="TM4_1"/>
    <property type="match status" value="1"/>
</dbReference>
<dbReference type="KEGG" id="sfm:108939441"/>
<evidence type="ECO:0000313" key="8">
    <source>
        <dbReference type="Proteomes" id="UP000694397"/>
    </source>
</evidence>
<dbReference type="AlphaFoldDB" id="A0A8C9TY25"/>
<reference evidence="7 8" key="1">
    <citation type="submission" date="2019-04" db="EMBL/GenBank/DDBJ databases">
        <authorList>
            <consortium name="Wellcome Sanger Institute Data Sharing"/>
        </authorList>
    </citation>
    <scope>NUCLEOTIDE SEQUENCE [LARGE SCALE GENOMIC DNA]</scope>
</reference>
<evidence type="ECO:0000256" key="1">
    <source>
        <dbReference type="ARBA" id="ARBA00004141"/>
    </source>
</evidence>
<organism evidence="7 8">
    <name type="scientific">Scleropages formosus</name>
    <name type="common">Asian bonytongue</name>
    <name type="synonym">Osteoglossum formosum</name>
    <dbReference type="NCBI Taxonomy" id="113540"/>
    <lineage>
        <taxon>Eukaryota</taxon>
        <taxon>Metazoa</taxon>
        <taxon>Chordata</taxon>
        <taxon>Craniata</taxon>
        <taxon>Vertebrata</taxon>
        <taxon>Euteleostomi</taxon>
        <taxon>Actinopterygii</taxon>
        <taxon>Neopterygii</taxon>
        <taxon>Teleostei</taxon>
        <taxon>Osteoglossocephala</taxon>
        <taxon>Osteoglossomorpha</taxon>
        <taxon>Osteoglossiformes</taxon>
        <taxon>Osteoglossidae</taxon>
        <taxon>Scleropages</taxon>
    </lineage>
</organism>
<dbReference type="Pfam" id="PF00335">
    <property type="entry name" value="Tetraspanin"/>
    <property type="match status" value="1"/>
</dbReference>
<dbReference type="GeneTree" id="ENSGT00940000157504"/>
<dbReference type="InterPro" id="IPR018499">
    <property type="entry name" value="Tetraspanin/Peripherin"/>
</dbReference>
<gene>
    <name evidence="7" type="primary">LOC108939441</name>
</gene>
<feature type="transmembrane region" description="Helical" evidence="6">
    <location>
        <begin position="240"/>
        <end position="266"/>
    </location>
</feature>
<feature type="transmembrane region" description="Helical" evidence="6">
    <location>
        <begin position="116"/>
        <end position="140"/>
    </location>
</feature>
<sequence>MGGLERFGKILQSLVSANCKQCAARDSLRVHSASFRTNEHAHAVRVQQKGRRVQKSSSAIMGKVQGGMKCVKYLLFIFNFIFWLVGSLVLAVGLWLRFDQKTVWLLNDDAPDTFFIGVYILIGAGGLMMLVGFFGCCGAVRESQCLLGLFFACLVVIFGAEVAAGVFGFLNKEKIIGEIQNFYMETVKENKNNTVIKSFHDVLNCCNASSRDSSSCLSDQSNIEKCKGAIKEFFNGKLYIIGYVGIGIAGVMVIGMIFSMVLCCAIRNSREVI</sequence>
<dbReference type="Proteomes" id="UP000694397">
    <property type="component" value="Chromosome 19"/>
</dbReference>
<evidence type="ECO:0000256" key="3">
    <source>
        <dbReference type="ARBA" id="ARBA00022692"/>
    </source>
</evidence>
<dbReference type="RefSeq" id="XP_018616313.1">
    <property type="nucleotide sequence ID" value="XM_018760797.2"/>
</dbReference>
<reference evidence="7" key="2">
    <citation type="submission" date="2025-08" db="UniProtKB">
        <authorList>
            <consortium name="Ensembl"/>
        </authorList>
    </citation>
    <scope>IDENTIFICATION</scope>
</reference>
<evidence type="ECO:0000256" key="4">
    <source>
        <dbReference type="ARBA" id="ARBA00022989"/>
    </source>
</evidence>
<comment type="subcellular location">
    <subcellularLocation>
        <location evidence="1">Membrane</location>
        <topology evidence="1">Multi-pass membrane protein</topology>
    </subcellularLocation>
</comment>
<dbReference type="PRINTS" id="PR00259">
    <property type="entry name" value="TMFOUR"/>
</dbReference>
<comment type="similarity">
    <text evidence="2">Belongs to the tetraspanin (TM4SF) family.</text>
</comment>
<dbReference type="GO" id="GO:0005886">
    <property type="term" value="C:plasma membrane"/>
    <property type="evidence" value="ECO:0007669"/>
    <property type="project" value="TreeGrafter"/>
</dbReference>
<evidence type="ECO:0000313" key="7">
    <source>
        <dbReference type="Ensembl" id="ENSSFOP00015058480.1"/>
    </source>
</evidence>
<dbReference type="Ensembl" id="ENSSFOT00015054095.1">
    <property type="protein sequence ID" value="ENSSFOP00015058480.1"/>
    <property type="gene ID" value="ENSSFOG00015024574.1"/>
</dbReference>
<keyword evidence="8" id="KW-1185">Reference proteome</keyword>
<dbReference type="SUPFAM" id="SSF48652">
    <property type="entry name" value="Tetraspanin"/>
    <property type="match status" value="1"/>
</dbReference>
<dbReference type="InterPro" id="IPR008952">
    <property type="entry name" value="Tetraspanin_EC2_sf"/>
</dbReference>
<dbReference type="PANTHER" id="PTHR19282">
    <property type="entry name" value="TETRASPANIN"/>
    <property type="match status" value="1"/>
</dbReference>
<feature type="transmembrane region" description="Helical" evidence="6">
    <location>
        <begin position="147"/>
        <end position="170"/>
    </location>
</feature>
<evidence type="ECO:0000256" key="5">
    <source>
        <dbReference type="ARBA" id="ARBA00023136"/>
    </source>
</evidence>
<keyword evidence="3 6" id="KW-0812">Transmembrane</keyword>
<dbReference type="PANTHER" id="PTHR19282:SF155">
    <property type="entry name" value="TETRASPANIN-2"/>
    <property type="match status" value="1"/>
</dbReference>
<keyword evidence="4 6" id="KW-1133">Transmembrane helix</keyword>
<dbReference type="GeneID" id="108939441"/>
<feature type="transmembrane region" description="Helical" evidence="6">
    <location>
        <begin position="73"/>
        <end position="96"/>
    </location>
</feature>
<accession>A0A8C9TY25</accession>
<name>A0A8C9TY25_SCLFO</name>
<dbReference type="InterPro" id="IPR018503">
    <property type="entry name" value="Tetraspanin_CS"/>
</dbReference>
<protein>
    <submittedName>
        <fullName evidence="7">Tetraspanin 2b</fullName>
    </submittedName>
</protein>